<accession>A0A1I6PKL0</accession>
<dbReference type="InterPro" id="IPR050833">
    <property type="entry name" value="Poly_Biosynth_Transport"/>
</dbReference>
<feature type="transmembrane region" description="Helical" evidence="6">
    <location>
        <begin position="193"/>
        <end position="218"/>
    </location>
</feature>
<feature type="transmembrane region" description="Helical" evidence="6">
    <location>
        <begin position="79"/>
        <end position="100"/>
    </location>
</feature>
<feature type="transmembrane region" description="Helical" evidence="6">
    <location>
        <begin position="230"/>
        <end position="246"/>
    </location>
</feature>
<dbReference type="Proteomes" id="UP000199312">
    <property type="component" value="Unassembled WGS sequence"/>
</dbReference>
<feature type="transmembrane region" description="Helical" evidence="6">
    <location>
        <begin position="432"/>
        <end position="450"/>
    </location>
</feature>
<feature type="transmembrane region" description="Helical" evidence="6">
    <location>
        <begin position="152"/>
        <end position="173"/>
    </location>
</feature>
<feature type="transmembrane region" description="Helical" evidence="6">
    <location>
        <begin position="12"/>
        <end position="32"/>
    </location>
</feature>
<evidence type="ECO:0000313" key="8">
    <source>
        <dbReference type="Proteomes" id="UP000199312"/>
    </source>
</evidence>
<keyword evidence="5 6" id="KW-0472">Membrane</keyword>
<feature type="transmembrane region" description="Helical" evidence="6">
    <location>
        <begin position="375"/>
        <end position="394"/>
    </location>
</feature>
<feature type="transmembrane region" description="Helical" evidence="6">
    <location>
        <begin position="340"/>
        <end position="363"/>
    </location>
</feature>
<gene>
    <name evidence="7" type="ORF">SAMN04488006_1135</name>
</gene>
<protein>
    <submittedName>
        <fullName evidence="7">Membrane protein involved in the export of O-antigen and teichoic acid</fullName>
    </submittedName>
</protein>
<evidence type="ECO:0000256" key="2">
    <source>
        <dbReference type="ARBA" id="ARBA00022475"/>
    </source>
</evidence>
<evidence type="ECO:0000313" key="7">
    <source>
        <dbReference type="EMBL" id="SFS40719.1"/>
    </source>
</evidence>
<dbReference type="PANTHER" id="PTHR30250">
    <property type="entry name" value="PST FAMILY PREDICTED COLANIC ACID TRANSPORTER"/>
    <property type="match status" value="1"/>
</dbReference>
<keyword evidence="8" id="KW-1185">Reference proteome</keyword>
<feature type="transmembrane region" description="Helical" evidence="6">
    <location>
        <begin position="266"/>
        <end position="287"/>
    </location>
</feature>
<feature type="transmembrane region" description="Helical" evidence="6">
    <location>
        <begin position="120"/>
        <end position="140"/>
    </location>
</feature>
<dbReference type="RefSeq" id="WP_245780604.1">
    <property type="nucleotide sequence ID" value="NZ_FOZP01000002.1"/>
</dbReference>
<dbReference type="Pfam" id="PF13440">
    <property type="entry name" value="Polysacc_synt_3"/>
    <property type="match status" value="1"/>
</dbReference>
<name>A0A1I6PKL0_9FLAO</name>
<keyword evidence="2" id="KW-1003">Cell membrane</keyword>
<evidence type="ECO:0000256" key="4">
    <source>
        <dbReference type="ARBA" id="ARBA00022989"/>
    </source>
</evidence>
<dbReference type="STRING" id="593133.SAMN04488006_1135"/>
<evidence type="ECO:0000256" key="3">
    <source>
        <dbReference type="ARBA" id="ARBA00022692"/>
    </source>
</evidence>
<sequence length="486" mass="55571">MSTLKRFFKDTIIYGIAAVLPRVINFLLVRVHTDALPTNNYAENTNFYIWIALFTVLLTFGMETAFFRFYKAEEKKDAIISTSFISVFIASIVFLVSTFLFSNEFIRLFDFSNNALQFKLFIGILVIDTIAVVPFAYLRAANRPIRYAIIKLLNVGIIVLINLVFLRFIPDFIAEGKSVPTFLINIYNSTNIVNFIFIANIIGSAVSLLLLLPYLLKFKWSFNTLLFKKMFKYAWPIAVAGVAYTINENLDKYLIGQLIDKSTMGIYSACYKLAIFMNLYIMAFRLGAEPFFFNHADKANAKETYAKIMNYFIIVGSLVFVGIVAFIDIIKLLFIKNSDYWEAISIVPIVLLANLFLGIYHNIAVWYKLTDKTRYGMYFSIIGALITIVLNIVLIPKIGFIASAWATLAAYGSMMVISYLYGKKYYNVPYNLIKSGSYLIVSIIISYISFTFFRDNYLASFTLVLLFGLLIFKNEKKEVLALLKHK</sequence>
<evidence type="ECO:0000256" key="5">
    <source>
        <dbReference type="ARBA" id="ARBA00023136"/>
    </source>
</evidence>
<feature type="transmembrane region" description="Helical" evidence="6">
    <location>
        <begin position="47"/>
        <end position="67"/>
    </location>
</feature>
<dbReference type="AlphaFoldDB" id="A0A1I6PKL0"/>
<evidence type="ECO:0000256" key="6">
    <source>
        <dbReference type="SAM" id="Phobius"/>
    </source>
</evidence>
<dbReference type="GO" id="GO:0005886">
    <property type="term" value="C:plasma membrane"/>
    <property type="evidence" value="ECO:0007669"/>
    <property type="project" value="UniProtKB-SubCell"/>
</dbReference>
<keyword evidence="3 6" id="KW-0812">Transmembrane</keyword>
<comment type="subcellular location">
    <subcellularLocation>
        <location evidence="1">Cell membrane</location>
        <topology evidence="1">Multi-pass membrane protein</topology>
    </subcellularLocation>
</comment>
<dbReference type="PANTHER" id="PTHR30250:SF11">
    <property type="entry name" value="O-ANTIGEN TRANSPORTER-RELATED"/>
    <property type="match status" value="1"/>
</dbReference>
<feature type="transmembrane region" description="Helical" evidence="6">
    <location>
        <begin position="400"/>
        <end position="420"/>
    </location>
</feature>
<reference evidence="8" key="1">
    <citation type="submission" date="2016-10" db="EMBL/GenBank/DDBJ databases">
        <authorList>
            <person name="Varghese N."/>
            <person name="Submissions S."/>
        </authorList>
    </citation>
    <scope>NUCLEOTIDE SEQUENCE [LARGE SCALE GENOMIC DNA]</scope>
    <source>
        <strain evidence="8">DSM 24450</strain>
    </source>
</reference>
<keyword evidence="4 6" id="KW-1133">Transmembrane helix</keyword>
<dbReference type="EMBL" id="FOZP01000002">
    <property type="protein sequence ID" value="SFS40719.1"/>
    <property type="molecule type" value="Genomic_DNA"/>
</dbReference>
<feature type="transmembrane region" description="Helical" evidence="6">
    <location>
        <begin position="456"/>
        <end position="472"/>
    </location>
</feature>
<feature type="transmembrane region" description="Helical" evidence="6">
    <location>
        <begin position="308"/>
        <end position="334"/>
    </location>
</feature>
<proteinExistence type="predicted"/>
<evidence type="ECO:0000256" key="1">
    <source>
        <dbReference type="ARBA" id="ARBA00004651"/>
    </source>
</evidence>
<organism evidence="7 8">
    <name type="scientific">Lutibacter maritimus</name>
    <dbReference type="NCBI Taxonomy" id="593133"/>
    <lineage>
        <taxon>Bacteria</taxon>
        <taxon>Pseudomonadati</taxon>
        <taxon>Bacteroidota</taxon>
        <taxon>Flavobacteriia</taxon>
        <taxon>Flavobacteriales</taxon>
        <taxon>Flavobacteriaceae</taxon>
        <taxon>Lutibacter</taxon>
    </lineage>
</organism>